<reference evidence="2 3" key="1">
    <citation type="submission" date="2021-05" db="EMBL/GenBank/DDBJ databases">
        <title>Complete genome of Nocardioides aquaticus KCTC 9944T isolated from meromictic and hypersaline Ekho Lake, Antarctica.</title>
        <authorList>
            <person name="Hwang K."/>
            <person name="Kim K.M."/>
            <person name="Choe H."/>
        </authorList>
    </citation>
    <scope>NUCLEOTIDE SEQUENCE [LARGE SCALE GENOMIC DNA]</scope>
    <source>
        <strain evidence="2 3">KCTC 9944</strain>
    </source>
</reference>
<keyword evidence="3" id="KW-1185">Reference proteome</keyword>
<accession>A0ABX8EGI0</accession>
<evidence type="ECO:0000256" key="1">
    <source>
        <dbReference type="SAM" id="MobiDB-lite"/>
    </source>
</evidence>
<evidence type="ECO:0000313" key="3">
    <source>
        <dbReference type="Proteomes" id="UP000679307"/>
    </source>
</evidence>
<feature type="region of interest" description="Disordered" evidence="1">
    <location>
        <begin position="1"/>
        <end position="35"/>
    </location>
</feature>
<evidence type="ECO:0000313" key="2">
    <source>
        <dbReference type="EMBL" id="QVT77748.1"/>
    </source>
</evidence>
<gene>
    <name evidence="2" type="ORF">ENKNEFLB_00114</name>
</gene>
<name>A0ABX8EGI0_9ACTN</name>
<dbReference type="EMBL" id="CP075371">
    <property type="protein sequence ID" value="QVT77748.1"/>
    <property type="molecule type" value="Genomic_DNA"/>
</dbReference>
<proteinExistence type="predicted"/>
<protein>
    <submittedName>
        <fullName evidence="2">Uncharacterized protein</fullName>
    </submittedName>
</protein>
<organism evidence="2 3">
    <name type="scientific">Nocardioides aquaticus</name>
    <dbReference type="NCBI Taxonomy" id="160826"/>
    <lineage>
        <taxon>Bacteria</taxon>
        <taxon>Bacillati</taxon>
        <taxon>Actinomycetota</taxon>
        <taxon>Actinomycetes</taxon>
        <taxon>Propionibacteriales</taxon>
        <taxon>Nocardioidaceae</taxon>
        <taxon>Nocardioides</taxon>
    </lineage>
</organism>
<dbReference type="Proteomes" id="UP000679307">
    <property type="component" value="Chromosome"/>
</dbReference>
<sequence length="168" mass="18197">MRTPGKSGRGRRVRGYPPSVSARGLPADTTPARAAPGDVEVFQVDERDSSWEDDHPRFRVYLHGGAGDVPGAWTDTYDVIGADLLQVVDWAQHQAGDRLTYAVALVGADGGGRRGLVWLVGMDANEGTDPGSRLEGIQQRMLLRRRHPVRLGTADAMPADVPQPYAQD</sequence>